<dbReference type="AlphaFoldDB" id="V5ZB36"/>
<protein>
    <submittedName>
        <fullName evidence="1">Uncharacterized protein</fullName>
    </submittedName>
</protein>
<organism evidence="1 2">
    <name type="scientific">Erwinia piriflorinigrans CFBP 5888</name>
    <dbReference type="NCBI Taxonomy" id="1161919"/>
    <lineage>
        <taxon>Bacteria</taxon>
        <taxon>Pseudomonadati</taxon>
        <taxon>Pseudomonadota</taxon>
        <taxon>Gammaproteobacteria</taxon>
        <taxon>Enterobacterales</taxon>
        <taxon>Erwiniaceae</taxon>
        <taxon>Erwinia</taxon>
    </lineage>
</organism>
<reference evidence="1 2" key="1">
    <citation type="journal article" date="2013" name="Syst. Appl. Microbiol.">
        <title>Phylogenetic position and virulence apparatus of the pear flower necrosis pathogen Erwinia piriflorinigrans CFBP 5888T as assessed by comparative genomics.</title>
        <authorList>
            <person name="Smits T.H."/>
            <person name="Rezzonico F."/>
            <person name="Lopez M.M."/>
            <person name="Blom J."/>
            <person name="Goesmann A."/>
            <person name="Frey J.E."/>
            <person name="Duffy B."/>
        </authorList>
    </citation>
    <scope>NUCLEOTIDE SEQUENCE [LARGE SCALE GENOMIC DNA]</scope>
    <source>
        <strain evidence="2">CFBP5888</strain>
    </source>
</reference>
<accession>V5ZB36</accession>
<comment type="caution">
    <text evidence="1">The sequence shown here is derived from an EMBL/GenBank/DDBJ whole genome shotgun (WGS) entry which is preliminary data.</text>
</comment>
<dbReference type="Proteomes" id="UP000018217">
    <property type="component" value="Unassembled WGS sequence"/>
</dbReference>
<gene>
    <name evidence="1" type="ORF">EPIR_2884</name>
</gene>
<name>V5ZB36_9GAMM</name>
<keyword evidence="2" id="KW-1185">Reference proteome</keyword>
<proteinExistence type="predicted"/>
<dbReference type="EMBL" id="CAHS01000017">
    <property type="protein sequence ID" value="CCG88247.1"/>
    <property type="molecule type" value="Genomic_DNA"/>
</dbReference>
<evidence type="ECO:0000313" key="1">
    <source>
        <dbReference type="EMBL" id="CCG88247.1"/>
    </source>
</evidence>
<sequence length="53" mass="6497">MSTVIFRKLYCYFMRFFLICLCKMNMENITVKAKNKKIKGLRDHHNPLQRFLI</sequence>
<evidence type="ECO:0000313" key="2">
    <source>
        <dbReference type="Proteomes" id="UP000018217"/>
    </source>
</evidence>